<evidence type="ECO:0000256" key="8">
    <source>
        <dbReference type="ARBA" id="ARBA00060590"/>
    </source>
</evidence>
<dbReference type="InterPro" id="IPR032466">
    <property type="entry name" value="Metal_Hydrolase"/>
</dbReference>
<dbReference type="PIRSF" id="PIRSF038994">
    <property type="entry name" value="NagA"/>
    <property type="match status" value="1"/>
</dbReference>
<dbReference type="InterPro" id="IPR003764">
    <property type="entry name" value="GlcNAc_6-P_deAcase"/>
</dbReference>
<dbReference type="SUPFAM" id="SSF51556">
    <property type="entry name" value="Metallo-dependent hydrolases"/>
    <property type="match status" value="1"/>
</dbReference>
<feature type="domain" description="Amidohydrolase-related" evidence="13">
    <location>
        <begin position="52"/>
        <end position="378"/>
    </location>
</feature>
<dbReference type="InterPro" id="IPR011059">
    <property type="entry name" value="Metal-dep_hydrolase_composite"/>
</dbReference>
<evidence type="ECO:0000256" key="12">
    <source>
        <dbReference type="PIRSR" id="PIRSR038994-3"/>
    </source>
</evidence>
<dbReference type="Pfam" id="PF01979">
    <property type="entry name" value="Amidohydro_1"/>
    <property type="match status" value="1"/>
</dbReference>
<comment type="pathway">
    <text evidence="8">Amino-sugar metabolism; N-acetylneuraminate degradation; D-fructose 6-phosphate from N-acetylneuraminate: step 4/5.</text>
</comment>
<feature type="binding site" evidence="12">
    <location>
        <position position="194"/>
    </location>
    <ligand>
        <name>Zn(2+)</name>
        <dbReference type="ChEBI" id="CHEBI:29105"/>
    </ligand>
</feature>
<feature type="binding site" evidence="11">
    <location>
        <position position="142"/>
    </location>
    <ligand>
        <name>substrate</name>
    </ligand>
</feature>
<dbReference type="GO" id="GO:0006046">
    <property type="term" value="P:N-acetylglucosamine catabolic process"/>
    <property type="evidence" value="ECO:0007669"/>
    <property type="project" value="TreeGrafter"/>
</dbReference>
<comment type="similarity">
    <text evidence="1 9">Belongs to the metallo-dependent hydrolases superfamily. NagA family.</text>
</comment>
<dbReference type="InterPro" id="IPR006680">
    <property type="entry name" value="Amidohydro-rel"/>
</dbReference>
<evidence type="ECO:0000259" key="13">
    <source>
        <dbReference type="Pfam" id="PF01979"/>
    </source>
</evidence>
<accession>A0A5C0SD27</accession>
<evidence type="ECO:0000256" key="9">
    <source>
        <dbReference type="PIRNR" id="PIRNR038994"/>
    </source>
</evidence>
<keyword evidence="6 9" id="KW-0119">Carbohydrate metabolism</keyword>
<name>A0A5C0SD27_CRATE</name>
<evidence type="ECO:0000256" key="1">
    <source>
        <dbReference type="ARBA" id="ARBA00010716"/>
    </source>
</evidence>
<feature type="binding site" evidence="11">
    <location>
        <begin position="218"/>
        <end position="219"/>
    </location>
    <ligand>
        <name>substrate</name>
    </ligand>
</feature>
<evidence type="ECO:0000256" key="4">
    <source>
        <dbReference type="ARBA" id="ARBA00022723"/>
    </source>
</evidence>
<dbReference type="Proteomes" id="UP000324646">
    <property type="component" value="Chromosome"/>
</dbReference>
<dbReference type="Gene3D" id="2.30.40.10">
    <property type="entry name" value="Urease, subunit C, domain 1"/>
    <property type="match status" value="1"/>
</dbReference>
<comment type="catalytic activity">
    <reaction evidence="7">
        <text>N-acetyl-D-glucosamine 6-phosphate + H2O = D-glucosamine 6-phosphate + acetate</text>
        <dbReference type="Rhea" id="RHEA:22936"/>
        <dbReference type="ChEBI" id="CHEBI:15377"/>
        <dbReference type="ChEBI" id="CHEBI:30089"/>
        <dbReference type="ChEBI" id="CHEBI:57513"/>
        <dbReference type="ChEBI" id="CHEBI:58725"/>
        <dbReference type="EC" id="3.5.1.25"/>
    </reaction>
</comment>
<dbReference type="EMBL" id="CP042243">
    <property type="protein sequence ID" value="QEK12423.1"/>
    <property type="molecule type" value="Genomic_DNA"/>
</dbReference>
<dbReference type="PANTHER" id="PTHR11113:SF14">
    <property type="entry name" value="N-ACETYLGLUCOSAMINE-6-PHOSPHATE DEACETYLASE"/>
    <property type="match status" value="1"/>
</dbReference>
<evidence type="ECO:0000256" key="6">
    <source>
        <dbReference type="ARBA" id="ARBA00023277"/>
    </source>
</evidence>
<dbReference type="PANTHER" id="PTHR11113">
    <property type="entry name" value="N-ACETYLGLUCOSAMINE-6-PHOSPHATE DEACETYLASE"/>
    <property type="match status" value="1"/>
</dbReference>
<dbReference type="Gene3D" id="3.20.20.140">
    <property type="entry name" value="Metal-dependent hydrolases"/>
    <property type="match status" value="1"/>
</dbReference>
<feature type="binding site" evidence="11">
    <location>
        <position position="249"/>
    </location>
    <ligand>
        <name>substrate</name>
    </ligand>
</feature>
<dbReference type="NCBIfam" id="TIGR00221">
    <property type="entry name" value="nagA"/>
    <property type="match status" value="1"/>
</dbReference>
<evidence type="ECO:0000256" key="3">
    <source>
        <dbReference type="ARBA" id="ARBA00018029"/>
    </source>
</evidence>
<feature type="binding site" evidence="12">
    <location>
        <position position="131"/>
    </location>
    <ligand>
        <name>Zn(2+)</name>
        <dbReference type="ChEBI" id="CHEBI:29105"/>
    </ligand>
</feature>
<evidence type="ECO:0000256" key="11">
    <source>
        <dbReference type="PIRSR" id="PIRSR038994-2"/>
    </source>
</evidence>
<keyword evidence="4 12" id="KW-0479">Metal-binding</keyword>
<dbReference type="AlphaFoldDB" id="A0A5C0SD27"/>
<evidence type="ECO:0000313" key="14">
    <source>
        <dbReference type="EMBL" id="QEK12423.1"/>
    </source>
</evidence>
<proteinExistence type="inferred from homology"/>
<comment type="cofactor">
    <cofactor evidence="12">
        <name>a divalent metal cation</name>
        <dbReference type="ChEBI" id="CHEBI:60240"/>
    </cofactor>
    <text evidence="12">Binds 1 divalent metal cation per subunit.</text>
</comment>
<protein>
    <recommendedName>
        <fullName evidence="3">N-acetylglucosamine-6-phosphate deacetylase</fullName>
        <ecNumber evidence="2">3.5.1.25</ecNumber>
    </recommendedName>
</protein>
<evidence type="ECO:0000313" key="15">
    <source>
        <dbReference type="Proteomes" id="UP000324646"/>
    </source>
</evidence>
<sequence length="383" mass="43174">MKAIINGKIILEDVILEGFVLLYNKEIIDIVKKEELKKIDSIEEVVDARNNYISPGFIDLHIHGSAGFDIMDANFEALNNISKSIAKTGVTSFLPTTMTMSKYSIISALENIKNCMDKNLEGAKIQGVHMEGPFISKKYKGAQNEKYIIKPDYELIKPYLDILRIITFAPEEDLNYEFIESMKKHKNIRLSMGHTNATFEEALKAIERGVTYITHTFNAMTGFHHRNPGVVGAVFSKDVYCELIADTIHVHKGFFQAFIDINKKHRIILVTDSMRAGCMKCGEYELGGQRVVVDEKSARLEDGTLAGSILKLNEAVRNIRDYTDYKLNEIVNMVSLNQARAINIDDKLGSIEKGKVADLVIFDKNINILKTIVEGNAVYEVRN</sequence>
<gene>
    <name evidence="14" type="primary">nagA</name>
    <name evidence="14" type="ORF">FQB35_08560</name>
</gene>
<keyword evidence="5 9" id="KW-0378">Hydrolase</keyword>
<dbReference type="OrthoDB" id="9776488at2"/>
<keyword evidence="15" id="KW-1185">Reference proteome</keyword>
<evidence type="ECO:0000256" key="10">
    <source>
        <dbReference type="PIRSR" id="PIRSR038994-1"/>
    </source>
</evidence>
<dbReference type="EC" id="3.5.1.25" evidence="2"/>
<feature type="binding site" evidence="12">
    <location>
        <position position="215"/>
    </location>
    <ligand>
        <name>Zn(2+)</name>
        <dbReference type="ChEBI" id="CHEBI:29105"/>
    </ligand>
</feature>
<evidence type="ECO:0000256" key="7">
    <source>
        <dbReference type="ARBA" id="ARBA00047647"/>
    </source>
</evidence>
<dbReference type="FunFam" id="3.20.20.140:FF:000004">
    <property type="entry name" value="N-acetylglucosamine-6-phosphate deacetylase"/>
    <property type="match status" value="1"/>
</dbReference>
<reference evidence="14 15" key="1">
    <citation type="submission" date="2019-07" db="EMBL/GenBank/DDBJ databases">
        <title>Complete genome of Crassaminicella thermophila SY095.</title>
        <authorList>
            <person name="Li X."/>
        </authorList>
    </citation>
    <scope>NUCLEOTIDE SEQUENCE [LARGE SCALE GENOMIC DNA]</scope>
    <source>
        <strain evidence="14 15">SY095</strain>
    </source>
</reference>
<feature type="binding site" evidence="11">
    <location>
        <position position="226"/>
    </location>
    <ligand>
        <name>substrate</name>
    </ligand>
</feature>
<evidence type="ECO:0000256" key="2">
    <source>
        <dbReference type="ARBA" id="ARBA00011899"/>
    </source>
</evidence>
<dbReference type="KEGG" id="crs:FQB35_08560"/>
<dbReference type="SUPFAM" id="SSF51338">
    <property type="entry name" value="Composite domain of metallo-dependent hydrolases"/>
    <property type="match status" value="1"/>
</dbReference>
<dbReference type="CDD" id="cd00854">
    <property type="entry name" value="NagA"/>
    <property type="match status" value="1"/>
</dbReference>
<feature type="active site" description="Proton donor/acceptor" evidence="10">
    <location>
        <position position="272"/>
    </location>
</feature>
<dbReference type="GO" id="GO:0008448">
    <property type="term" value="F:N-acetylglucosamine-6-phosphate deacetylase activity"/>
    <property type="evidence" value="ECO:0007669"/>
    <property type="project" value="UniProtKB-EC"/>
</dbReference>
<organism evidence="14 15">
    <name type="scientific">Crassaminicella thermophila</name>
    <dbReference type="NCBI Taxonomy" id="2599308"/>
    <lineage>
        <taxon>Bacteria</taxon>
        <taxon>Bacillati</taxon>
        <taxon>Bacillota</taxon>
        <taxon>Clostridia</taxon>
        <taxon>Eubacteriales</taxon>
        <taxon>Clostridiaceae</taxon>
        <taxon>Crassaminicella</taxon>
    </lineage>
</organism>
<feature type="binding site" evidence="11">
    <location>
        <begin position="305"/>
        <end position="307"/>
    </location>
    <ligand>
        <name>substrate</name>
    </ligand>
</feature>
<dbReference type="RefSeq" id="WP_148809578.1">
    <property type="nucleotide sequence ID" value="NZ_CP042243.1"/>
</dbReference>
<dbReference type="GO" id="GO:0046872">
    <property type="term" value="F:metal ion binding"/>
    <property type="evidence" value="ECO:0007669"/>
    <property type="project" value="UniProtKB-KW"/>
</dbReference>
<evidence type="ECO:0000256" key="5">
    <source>
        <dbReference type="ARBA" id="ARBA00022801"/>
    </source>
</evidence>